<keyword evidence="2" id="KW-1185">Reference proteome</keyword>
<evidence type="ECO:0000313" key="1">
    <source>
        <dbReference type="EMBL" id="PLB48370.1"/>
    </source>
</evidence>
<name>A0A2I2G670_9EURO</name>
<organism evidence="1 2">
    <name type="scientific">Aspergillus steynii IBT 23096</name>
    <dbReference type="NCBI Taxonomy" id="1392250"/>
    <lineage>
        <taxon>Eukaryota</taxon>
        <taxon>Fungi</taxon>
        <taxon>Dikarya</taxon>
        <taxon>Ascomycota</taxon>
        <taxon>Pezizomycotina</taxon>
        <taxon>Eurotiomycetes</taxon>
        <taxon>Eurotiomycetidae</taxon>
        <taxon>Eurotiales</taxon>
        <taxon>Aspergillaceae</taxon>
        <taxon>Aspergillus</taxon>
        <taxon>Aspergillus subgen. Circumdati</taxon>
    </lineage>
</organism>
<gene>
    <name evidence="1" type="ORF">P170DRAFT_476988</name>
</gene>
<dbReference type="RefSeq" id="XP_024703672.1">
    <property type="nucleotide sequence ID" value="XM_024853404.1"/>
</dbReference>
<dbReference type="VEuPathDB" id="FungiDB:P170DRAFT_476988"/>
<dbReference type="EMBL" id="MSFO01000005">
    <property type="protein sequence ID" value="PLB48370.1"/>
    <property type="molecule type" value="Genomic_DNA"/>
</dbReference>
<accession>A0A2I2G670</accession>
<dbReference type="OrthoDB" id="4499271at2759"/>
<dbReference type="AlphaFoldDB" id="A0A2I2G670"/>
<proteinExistence type="predicted"/>
<evidence type="ECO:0000313" key="2">
    <source>
        <dbReference type="Proteomes" id="UP000234275"/>
    </source>
</evidence>
<comment type="caution">
    <text evidence="1">The sequence shown here is derived from an EMBL/GenBank/DDBJ whole genome shotgun (WGS) entry which is preliminary data.</text>
</comment>
<protein>
    <submittedName>
        <fullName evidence="1">Uncharacterized protein</fullName>
    </submittedName>
</protein>
<reference evidence="1 2" key="1">
    <citation type="submission" date="2016-12" db="EMBL/GenBank/DDBJ databases">
        <title>The genomes of Aspergillus section Nigri reveals drivers in fungal speciation.</title>
        <authorList>
            <consortium name="DOE Joint Genome Institute"/>
            <person name="Vesth T.C."/>
            <person name="Nybo J."/>
            <person name="Theobald S."/>
            <person name="Brandl J."/>
            <person name="Frisvad J.C."/>
            <person name="Nielsen K.F."/>
            <person name="Lyhne E.K."/>
            <person name="Kogle M.E."/>
            <person name="Kuo A."/>
            <person name="Riley R."/>
            <person name="Clum A."/>
            <person name="Nolan M."/>
            <person name="Lipzen A."/>
            <person name="Salamov A."/>
            <person name="Henrissat B."/>
            <person name="Wiebenga A."/>
            <person name="De Vries R.P."/>
            <person name="Grigoriev I.V."/>
            <person name="Mortensen U.H."/>
            <person name="Andersen M.R."/>
            <person name="Baker S.E."/>
        </authorList>
    </citation>
    <scope>NUCLEOTIDE SEQUENCE [LARGE SCALE GENOMIC DNA]</scope>
    <source>
        <strain evidence="1 2">IBT 23096</strain>
    </source>
</reference>
<sequence>MVFGAPIFNRIAPNVAFYLDRANVPNLLFGWLAIGLADTGKDSSEVDFVIPDAQMPAAIASLVAADYPLCTDTKCGELESDRLTGYARQKEFPFTWKHHYHPKPSAHFHMGGTNILSLHVQSALLWWLPELRIGPPAVDDPDLMLWRLRNNTDSLLPSYSEDPLYVQPAIWEDLPQYSEIHSGQSERDNHPIKILNQNSLVEACIMLYCRDWARNEHLKVLWGHMLTELSDRAPCRTKKNVRARFKRAWDSLNFRIVTRRGFFEEMRALRDRLARDNELGPLVNGETWCPPRHDWTSG</sequence>
<dbReference type="Proteomes" id="UP000234275">
    <property type="component" value="Unassembled WGS sequence"/>
</dbReference>
<dbReference type="GeneID" id="36561102"/>